<dbReference type="SUPFAM" id="SSF51905">
    <property type="entry name" value="FAD/NAD(P)-binding domain"/>
    <property type="match status" value="2"/>
</dbReference>
<evidence type="ECO:0000259" key="1">
    <source>
        <dbReference type="Pfam" id="PF01266"/>
    </source>
</evidence>
<dbReference type="PANTHER" id="PTHR13847:SF284">
    <property type="entry name" value="FAD DEPENDENT OXIDOREDUCTASE DOMAIN-CONTAINING PROTEIN"/>
    <property type="match status" value="1"/>
</dbReference>
<dbReference type="InterPro" id="IPR006076">
    <property type="entry name" value="FAD-dep_OxRdtase"/>
</dbReference>
<evidence type="ECO:0000313" key="2">
    <source>
        <dbReference type="EMBL" id="VBB79863.1"/>
    </source>
</evidence>
<dbReference type="Gene3D" id="3.30.9.10">
    <property type="entry name" value="D-Amino Acid Oxidase, subunit A, domain 2"/>
    <property type="match status" value="2"/>
</dbReference>
<dbReference type="PANTHER" id="PTHR13847">
    <property type="entry name" value="SARCOSINE DEHYDROGENASE-RELATED"/>
    <property type="match status" value="1"/>
</dbReference>
<organism evidence="2 3">
    <name type="scientific">Podospora comata</name>
    <dbReference type="NCBI Taxonomy" id="48703"/>
    <lineage>
        <taxon>Eukaryota</taxon>
        <taxon>Fungi</taxon>
        <taxon>Dikarya</taxon>
        <taxon>Ascomycota</taxon>
        <taxon>Pezizomycotina</taxon>
        <taxon>Sordariomycetes</taxon>
        <taxon>Sordariomycetidae</taxon>
        <taxon>Sordariales</taxon>
        <taxon>Podosporaceae</taxon>
        <taxon>Podospora</taxon>
    </lineage>
</organism>
<evidence type="ECO:0000313" key="3">
    <source>
        <dbReference type="Proteomes" id="UP000280685"/>
    </source>
</evidence>
<keyword evidence="3" id="KW-1185">Reference proteome</keyword>
<name>A0ABY6S9S3_PODCO</name>
<dbReference type="InterPro" id="IPR036188">
    <property type="entry name" value="FAD/NAD-bd_sf"/>
</dbReference>
<sequence>MTKLPSTLQLYTSHKQSLFNIILNTPFVFLRITVFSHFTMDERASLPVSLPVPNPTTSYWHTLTPPPLTLSPTHRSTPDLPSRCDTVIIGSGISGAAIAYNLLQSHNTTTTTSPPNILLLEARTLCSGATGRNGGHTKAASYRTFLSHISSLGLDQAIKIARLEHNNIKAVHSFAKTNNIQCDLFEGDTTDVIYDAAQWDEAKEAVHKMREVFPGDDPVGRYILLGKEELERDYFVHDYDYEGKREEVRGGVRYAAGGLSAYKFVMGLLRSMEGKGLNVQAETGVSEVKRDGEGGGWVVKTGRGEVRAGRVVMATNGYAAGVMPEVFQGVVVPLRGQITAHRPGSKMAKKRCLNTTYSFIYEGGYDYMITRPEGSELEGDVIMGGGDDQAIKIARLEHNNIKAVHSFAKTNNIQCDLFEGDTTDVIYDAAQWDEAKEAVHKMREVFPGDDPVGRYILLGKEELERDYFVHDYDYEGKREEVRGGVRYAAGGLSAYKFVMGLLRSMEGKGLNVQAETGVSEVKRDGEGGGWVVKTGRGEVRAGRVVMATNGYAAGVMPEVFQGVVVPLRGQITAHRPGSKMAKKRCLNTTYSFIYEGGYDYMITRPEGSELEGDVIMGGGLVRGEAEEGLREFGVSDDSGLNQGISEYLRETTARYFGRDWGEDDAEGRIRQEWTGIMGFSPDGFPFVGEVPNQKGLWVSTSFQGHGMVLCWMCADALVKMMRGTEEEELKKWFPDIFRITEERLKKRFKGRLS</sequence>
<protein>
    <submittedName>
        <fullName evidence="2">Glycine/D-amino acid oxidase</fullName>
    </submittedName>
</protein>
<accession>A0ABY6S9S3</accession>
<dbReference type="EMBL" id="LR026967">
    <property type="protein sequence ID" value="VBB79863.1"/>
    <property type="molecule type" value="Genomic_DNA"/>
</dbReference>
<reference evidence="2" key="1">
    <citation type="submission" date="2018-02" db="EMBL/GenBank/DDBJ databases">
        <authorList>
            <person name="Silar P."/>
        </authorList>
    </citation>
    <scope>NUCLEOTIDE SEQUENCE [LARGE SCALE GENOMIC DNA]</scope>
    <source>
        <strain evidence="2">T</strain>
    </source>
</reference>
<dbReference type="Proteomes" id="UP000280685">
    <property type="component" value="Chromosome 4"/>
</dbReference>
<feature type="domain" description="FAD dependent oxidoreductase" evidence="1">
    <location>
        <begin position="382"/>
        <end position="719"/>
    </location>
</feature>
<gene>
    <name evidence="2" type="ORF">PODCO_403190</name>
</gene>
<dbReference type="Gene3D" id="3.50.50.60">
    <property type="entry name" value="FAD/NAD(P)-binding domain"/>
    <property type="match status" value="2"/>
</dbReference>
<dbReference type="Pfam" id="PF01266">
    <property type="entry name" value="DAO"/>
    <property type="match status" value="1"/>
</dbReference>
<proteinExistence type="predicted"/>